<dbReference type="EMBL" id="MGJB01000015">
    <property type="protein sequence ID" value="OGM98426.1"/>
    <property type="molecule type" value="Genomic_DNA"/>
</dbReference>
<dbReference type="STRING" id="1802661.A2649_02505"/>
<comment type="caution">
    <text evidence="1">The sequence shown here is derived from an EMBL/GenBank/DDBJ whole genome shotgun (WGS) entry which is preliminary data.</text>
</comment>
<accession>A0A1F8EC30</accession>
<protein>
    <submittedName>
        <fullName evidence="1">Uncharacterized protein</fullName>
    </submittedName>
</protein>
<name>A0A1F8EC30_9BACT</name>
<reference evidence="1 2" key="1">
    <citation type="journal article" date="2016" name="Nat. Commun.">
        <title>Thousands of microbial genomes shed light on interconnected biogeochemical processes in an aquifer system.</title>
        <authorList>
            <person name="Anantharaman K."/>
            <person name="Brown C.T."/>
            <person name="Hug L.A."/>
            <person name="Sharon I."/>
            <person name="Castelle C.J."/>
            <person name="Probst A.J."/>
            <person name="Thomas B.C."/>
            <person name="Singh A."/>
            <person name="Wilkins M.J."/>
            <person name="Karaoz U."/>
            <person name="Brodie E.L."/>
            <person name="Williams K.H."/>
            <person name="Hubbard S.S."/>
            <person name="Banfield J.F."/>
        </authorList>
    </citation>
    <scope>NUCLEOTIDE SEQUENCE [LARGE SCALE GENOMIC DNA]</scope>
</reference>
<sequence length="84" mass="9565">MSIENPTQKIVETNLSERLRGDMVLRIDRNRACLSRLKEIFDKGDFENLSEQDLVKLGRINDSMSQAANLIEESSNLLGEVVEK</sequence>
<proteinExistence type="predicted"/>
<dbReference type="AlphaFoldDB" id="A0A1F8EC30"/>
<evidence type="ECO:0000313" key="1">
    <source>
        <dbReference type="EMBL" id="OGM98426.1"/>
    </source>
</evidence>
<dbReference type="Proteomes" id="UP000176893">
    <property type="component" value="Unassembled WGS sequence"/>
</dbReference>
<evidence type="ECO:0000313" key="2">
    <source>
        <dbReference type="Proteomes" id="UP000176893"/>
    </source>
</evidence>
<organism evidence="1 2">
    <name type="scientific">Candidatus Yanofskybacteria bacterium RIFCSPHIGHO2_01_FULL_41_26</name>
    <dbReference type="NCBI Taxonomy" id="1802661"/>
    <lineage>
        <taxon>Bacteria</taxon>
        <taxon>Candidatus Yanofskyibacteriota</taxon>
    </lineage>
</organism>
<gene>
    <name evidence="1" type="ORF">A2649_02505</name>
</gene>